<evidence type="ECO:0000256" key="6">
    <source>
        <dbReference type="SAM" id="Phobius"/>
    </source>
</evidence>
<dbReference type="Proteomes" id="UP000189462">
    <property type="component" value="Unassembled WGS sequence"/>
</dbReference>
<comment type="subcellular location">
    <subcellularLocation>
        <location evidence="1">Cell membrane</location>
        <topology evidence="1">Multi-pass membrane protein</topology>
    </subcellularLocation>
</comment>
<evidence type="ECO:0000313" key="9">
    <source>
        <dbReference type="EMBL" id="OOG28151.1"/>
    </source>
</evidence>
<protein>
    <submittedName>
        <fullName evidence="9">ABC transporter permease</fullName>
    </submittedName>
</protein>
<feature type="transmembrane region" description="Helical" evidence="6">
    <location>
        <begin position="799"/>
        <end position="820"/>
    </location>
</feature>
<evidence type="ECO:0000313" key="10">
    <source>
        <dbReference type="Proteomes" id="UP000189462"/>
    </source>
</evidence>
<dbReference type="GO" id="GO:0005886">
    <property type="term" value="C:plasma membrane"/>
    <property type="evidence" value="ECO:0007669"/>
    <property type="project" value="UniProtKB-SubCell"/>
</dbReference>
<organism evidence="9 10">
    <name type="scientific">Thioalkalivibrio denitrificans</name>
    <dbReference type="NCBI Taxonomy" id="108003"/>
    <lineage>
        <taxon>Bacteria</taxon>
        <taxon>Pseudomonadati</taxon>
        <taxon>Pseudomonadota</taxon>
        <taxon>Gammaproteobacteria</taxon>
        <taxon>Chromatiales</taxon>
        <taxon>Ectothiorhodospiraceae</taxon>
        <taxon>Thioalkalivibrio</taxon>
    </lineage>
</organism>
<reference evidence="9 10" key="1">
    <citation type="submission" date="2017-02" db="EMBL/GenBank/DDBJ databases">
        <title>Genomic diversity within the haloalkaliphilic genus Thioalkalivibrio.</title>
        <authorList>
            <person name="Ahn A.-C."/>
            <person name="Meier-Kolthoff J."/>
            <person name="Overmars L."/>
            <person name="Richter M."/>
            <person name="Woyke T."/>
            <person name="Sorokin D.Y."/>
            <person name="Muyzer G."/>
        </authorList>
    </citation>
    <scope>NUCLEOTIDE SEQUENCE [LARGE SCALE GENOMIC DNA]</scope>
    <source>
        <strain evidence="9 10">ALJD</strain>
    </source>
</reference>
<dbReference type="Pfam" id="PF12704">
    <property type="entry name" value="MacB_PCD"/>
    <property type="match status" value="2"/>
</dbReference>
<comment type="caution">
    <text evidence="9">The sequence shown here is derived from an EMBL/GenBank/DDBJ whole genome shotgun (WGS) entry which is preliminary data.</text>
</comment>
<feature type="transmembrane region" description="Helical" evidence="6">
    <location>
        <begin position="352"/>
        <end position="370"/>
    </location>
</feature>
<feature type="domain" description="MacB-like periplasmic core" evidence="8">
    <location>
        <begin position="20"/>
        <end position="196"/>
    </location>
</feature>
<dbReference type="RefSeq" id="WP_077277502.1">
    <property type="nucleotide sequence ID" value="NZ_MVBK01000010.1"/>
</dbReference>
<accession>A0A1V3NSZ3</accession>
<keyword evidence="10" id="KW-1185">Reference proteome</keyword>
<feature type="domain" description="ABC3 transporter permease C-terminal" evidence="7">
    <location>
        <begin position="249"/>
        <end position="372"/>
    </location>
</feature>
<keyword evidence="5 6" id="KW-0472">Membrane</keyword>
<evidence type="ECO:0000259" key="7">
    <source>
        <dbReference type="Pfam" id="PF02687"/>
    </source>
</evidence>
<evidence type="ECO:0000256" key="1">
    <source>
        <dbReference type="ARBA" id="ARBA00004651"/>
    </source>
</evidence>
<dbReference type="EMBL" id="MVBK01000010">
    <property type="protein sequence ID" value="OOG28151.1"/>
    <property type="molecule type" value="Genomic_DNA"/>
</dbReference>
<feature type="transmembrane region" description="Helical" evidence="6">
    <location>
        <begin position="390"/>
        <end position="409"/>
    </location>
</feature>
<feature type="transmembrane region" description="Helical" evidence="6">
    <location>
        <begin position="415"/>
        <end position="438"/>
    </location>
</feature>
<evidence type="ECO:0000259" key="8">
    <source>
        <dbReference type="Pfam" id="PF12704"/>
    </source>
</evidence>
<gene>
    <name evidence="9" type="ORF">B1C78_02255</name>
</gene>
<dbReference type="STRING" id="108003.B1C78_02255"/>
<feature type="transmembrane region" description="Helical" evidence="6">
    <location>
        <begin position="711"/>
        <end position="731"/>
    </location>
</feature>
<dbReference type="InterPro" id="IPR038766">
    <property type="entry name" value="Membrane_comp_ABC_pdt"/>
</dbReference>
<dbReference type="InterPro" id="IPR025857">
    <property type="entry name" value="MacB_PCD"/>
</dbReference>
<keyword evidence="3 6" id="KW-0812">Transmembrane</keyword>
<dbReference type="AlphaFoldDB" id="A0A1V3NSZ3"/>
<dbReference type="InterPro" id="IPR003838">
    <property type="entry name" value="ABC3_permease_C"/>
</dbReference>
<feature type="transmembrane region" description="Helical" evidence="6">
    <location>
        <begin position="247"/>
        <end position="270"/>
    </location>
</feature>
<dbReference type="OrthoDB" id="343744at2"/>
<feature type="transmembrane region" description="Helical" evidence="6">
    <location>
        <begin position="472"/>
        <end position="492"/>
    </location>
</feature>
<evidence type="ECO:0000256" key="5">
    <source>
        <dbReference type="ARBA" id="ARBA00023136"/>
    </source>
</evidence>
<keyword evidence="2" id="KW-1003">Cell membrane</keyword>
<evidence type="ECO:0000256" key="3">
    <source>
        <dbReference type="ARBA" id="ARBA00022692"/>
    </source>
</evidence>
<proteinExistence type="predicted"/>
<dbReference type="PANTHER" id="PTHR30287:SF2">
    <property type="entry name" value="BLL1001 PROTEIN"/>
    <property type="match status" value="1"/>
</dbReference>
<keyword evidence="4 6" id="KW-1133">Transmembrane helix</keyword>
<evidence type="ECO:0000256" key="2">
    <source>
        <dbReference type="ARBA" id="ARBA00022475"/>
    </source>
</evidence>
<feature type="transmembrane region" description="Helical" evidence="6">
    <location>
        <begin position="290"/>
        <end position="316"/>
    </location>
</feature>
<feature type="domain" description="MacB-like periplasmic core" evidence="8">
    <location>
        <begin position="471"/>
        <end position="677"/>
    </location>
</feature>
<dbReference type="PANTHER" id="PTHR30287">
    <property type="entry name" value="MEMBRANE COMPONENT OF PREDICTED ABC SUPERFAMILY METABOLITE UPTAKE TRANSPORTER"/>
    <property type="match status" value="1"/>
</dbReference>
<feature type="transmembrane region" description="Helical" evidence="6">
    <location>
        <begin position="20"/>
        <end position="39"/>
    </location>
</feature>
<evidence type="ECO:0000256" key="4">
    <source>
        <dbReference type="ARBA" id="ARBA00022989"/>
    </source>
</evidence>
<dbReference type="Pfam" id="PF02687">
    <property type="entry name" value="FtsX"/>
    <property type="match status" value="2"/>
</dbReference>
<name>A0A1V3NSZ3_9GAMM</name>
<feature type="transmembrane region" description="Helical" evidence="6">
    <location>
        <begin position="752"/>
        <end position="779"/>
    </location>
</feature>
<sequence length="838" mass="88497">MTLPARALWRDARRHPWQWILAVLGVALGVAVVVAVDIANHSASRAFGLSLEAVSGRATHQILPSGPAGLDERLFTELRLGGVRPSAPVVEGHARIRGETFTLLGLEPFSEGPFREHLAGFLDADVRGLMVGRNRLALSEGLAQRLGVLEDDTVTLTVPAGEVVLTVSAVLSNGAPGLDGVLLTDIATAQELLERVGRLDRIDLIFPRDAVPDKALADLLPEGVRVEEAGAREASARQLTRAFHINLTAMSLLALLVGGFLIYNTLMFAVLRRRPLLAALRALGVTRGGVFRLVMTEALVLALLGGIPGLLLGVLIGQGLVQMVTRTINDLYFVLAVTALHVPVWLLVKGLALGVGAALIAALGPALEAARTRPREGMRRSSRERRAGSLAPWLAAAGIVLILLGYALVGFSTRGLVIGFVALFFMIIGYSLLVPFAVRSISRLLGRPMGAVLGAPGRLAARGLGAALSRTGVAVAALTVAVSATVGVGVMVDSFRTTVQVWLGHTLQSHIYVNSAAPGDAQAGSLLPPGVVERVAALPEVAAFSTGRRFKVASDLGPVELFVLKPAPASYEGFRFRAGDPARAWSAWRAGEAVLVSEPFAWRYGVSVGDALTLHTPGGDRLFSIEGVYQDYGSQRGVVLIPRDVFREHWDVRTEGTQGVYLADGVSVEAGAAAIRAALADLPEPVLVTSAAEIRETSMTIFDRTFAITHVLRMLTVGVAFVGILSALMALQFERAREFGVLRATGMTPGQVTGLVSLQGALLGLAAGLLAIPLGLMMADVLIDVINRRSFGWSMVRTVPAPVLLEGVLLAVGAALLAGLRPAWQTGRARPADALREE</sequence>
<feature type="domain" description="ABC3 transporter permease C-terminal" evidence="7">
    <location>
        <begin position="715"/>
        <end position="828"/>
    </location>
</feature>